<accession>A0A0G0HDF0</accession>
<dbReference type="Pfam" id="PF07478">
    <property type="entry name" value="Dala_Dala_lig_C"/>
    <property type="match status" value="2"/>
</dbReference>
<evidence type="ECO:0000259" key="4">
    <source>
        <dbReference type="PROSITE" id="PS50975"/>
    </source>
</evidence>
<evidence type="ECO:0000256" key="2">
    <source>
        <dbReference type="ARBA" id="ARBA00022598"/>
    </source>
</evidence>
<dbReference type="PANTHER" id="PTHR23132:SF23">
    <property type="entry name" value="D-ALANINE--D-ALANINE LIGASE B"/>
    <property type="match status" value="1"/>
</dbReference>
<evidence type="ECO:0000256" key="1">
    <source>
        <dbReference type="ARBA" id="ARBA00010871"/>
    </source>
</evidence>
<organism evidence="5 6">
    <name type="scientific">Candidatus Magasanikbacteria bacterium GW2011_GWA2_37_8</name>
    <dbReference type="NCBI Taxonomy" id="1619036"/>
    <lineage>
        <taxon>Bacteria</taxon>
        <taxon>Candidatus Magasanikiibacteriota</taxon>
    </lineage>
</organism>
<evidence type="ECO:0000256" key="3">
    <source>
        <dbReference type="PROSITE-ProRule" id="PRU00409"/>
    </source>
</evidence>
<dbReference type="InterPro" id="IPR013815">
    <property type="entry name" value="ATP_grasp_subdomain_1"/>
</dbReference>
<protein>
    <submittedName>
        <fullName evidence="5">D-alanine-D-alanine ligase</fullName>
    </submittedName>
</protein>
<comment type="similarity">
    <text evidence="1">Belongs to the D-alanine--D-alanine ligase family.</text>
</comment>
<reference evidence="5 6" key="1">
    <citation type="journal article" date="2015" name="Nature">
        <title>rRNA introns, odd ribosomes, and small enigmatic genomes across a large radiation of phyla.</title>
        <authorList>
            <person name="Brown C.T."/>
            <person name="Hug L.A."/>
            <person name="Thomas B.C."/>
            <person name="Sharon I."/>
            <person name="Castelle C.J."/>
            <person name="Singh A."/>
            <person name="Wilkins M.J."/>
            <person name="Williams K.H."/>
            <person name="Banfield J.F."/>
        </authorList>
    </citation>
    <scope>NUCLEOTIDE SEQUENCE [LARGE SCALE GENOMIC DNA]</scope>
</reference>
<dbReference type="GO" id="GO:0046872">
    <property type="term" value="F:metal ion binding"/>
    <property type="evidence" value="ECO:0007669"/>
    <property type="project" value="InterPro"/>
</dbReference>
<dbReference type="GO" id="GO:0008716">
    <property type="term" value="F:D-alanine-D-alanine ligase activity"/>
    <property type="evidence" value="ECO:0007669"/>
    <property type="project" value="InterPro"/>
</dbReference>
<dbReference type="AlphaFoldDB" id="A0A0G0HDF0"/>
<dbReference type="GO" id="GO:0005524">
    <property type="term" value="F:ATP binding"/>
    <property type="evidence" value="ECO:0007669"/>
    <property type="project" value="UniProtKB-UniRule"/>
</dbReference>
<proteinExistence type="inferred from homology"/>
<dbReference type="Gene3D" id="3.30.1490.20">
    <property type="entry name" value="ATP-grasp fold, A domain"/>
    <property type="match status" value="1"/>
</dbReference>
<dbReference type="EMBL" id="LBTN01000004">
    <property type="protein sequence ID" value="KKQ41188.1"/>
    <property type="molecule type" value="Genomic_DNA"/>
</dbReference>
<dbReference type="STRING" id="1619036.US58_C0004G0025"/>
<evidence type="ECO:0000313" key="5">
    <source>
        <dbReference type="EMBL" id="KKQ41188.1"/>
    </source>
</evidence>
<comment type="caution">
    <text evidence="5">The sequence shown here is derived from an EMBL/GenBank/DDBJ whole genome shotgun (WGS) entry which is preliminary data.</text>
</comment>
<keyword evidence="2 5" id="KW-0436">Ligase</keyword>
<sequence>MGVSIVKSEKELTTTIDKTIKLFPWLMVQKFIKGQEATCGVLEKNGDIFALPPTRIIANAGKFYDYKSKYSKGGSTHICPADFSPEINEQLQHLALLAHKALGCSGMSRTDIFVADEENESCGCDDGCNETSCHQTSKSCHSNKLYIIETNTIPGMTSTSLLPEAASKMGIKFSEMLDLIVKASL</sequence>
<gene>
    <name evidence="5" type="ORF">US58_C0004G0025</name>
</gene>
<dbReference type="Proteomes" id="UP000034333">
    <property type="component" value="Unassembled WGS sequence"/>
</dbReference>
<dbReference type="SUPFAM" id="SSF56059">
    <property type="entry name" value="Glutathione synthetase ATP-binding domain-like"/>
    <property type="match status" value="1"/>
</dbReference>
<dbReference type="PROSITE" id="PS50975">
    <property type="entry name" value="ATP_GRASP"/>
    <property type="match status" value="1"/>
</dbReference>
<dbReference type="Gene3D" id="3.30.470.20">
    <property type="entry name" value="ATP-grasp fold, B domain"/>
    <property type="match status" value="2"/>
</dbReference>
<dbReference type="InterPro" id="IPR011095">
    <property type="entry name" value="Dala_Dala_lig_C"/>
</dbReference>
<name>A0A0G0HDF0_9BACT</name>
<feature type="domain" description="ATP-grasp" evidence="4">
    <location>
        <begin position="26"/>
        <end position="182"/>
    </location>
</feature>
<dbReference type="PANTHER" id="PTHR23132">
    <property type="entry name" value="D-ALANINE--D-ALANINE LIGASE"/>
    <property type="match status" value="1"/>
</dbReference>
<dbReference type="InterPro" id="IPR011761">
    <property type="entry name" value="ATP-grasp"/>
</dbReference>
<evidence type="ECO:0000313" key="6">
    <source>
        <dbReference type="Proteomes" id="UP000034333"/>
    </source>
</evidence>
<keyword evidence="3" id="KW-0067">ATP-binding</keyword>
<keyword evidence="3" id="KW-0547">Nucleotide-binding</keyword>